<dbReference type="InterPro" id="IPR023631">
    <property type="entry name" value="Amidase_dom"/>
</dbReference>
<dbReference type="InterPro" id="IPR014085">
    <property type="entry name" value="Allophanate_hydrolase"/>
</dbReference>
<dbReference type="InterPro" id="IPR053844">
    <property type="entry name" value="AH_C"/>
</dbReference>
<reference evidence="4" key="1">
    <citation type="submission" date="2021-04" db="EMBL/GenBank/DDBJ databases">
        <title>Genome based classification of Actinospica acidithermotolerans sp. nov., an actinobacterium isolated from an Indonesian hot spring.</title>
        <authorList>
            <person name="Kusuma A.B."/>
            <person name="Putra K.E."/>
            <person name="Nafisah S."/>
            <person name="Loh J."/>
            <person name="Nouioui I."/>
            <person name="Goodfellow M."/>
        </authorList>
    </citation>
    <scope>NUCLEOTIDE SEQUENCE</scope>
    <source>
        <strain evidence="4">CSCA 57</strain>
    </source>
</reference>
<dbReference type="EC" id="3.5.1.54" evidence="4"/>
<proteinExistence type="predicted"/>
<feature type="non-terminal residue" evidence="4">
    <location>
        <position position="500"/>
    </location>
</feature>
<keyword evidence="5" id="KW-1185">Reference proteome</keyword>
<comment type="caution">
    <text evidence="4">The sequence shown here is derived from an EMBL/GenBank/DDBJ whole genome shotgun (WGS) entry which is preliminary data.</text>
</comment>
<dbReference type="Pfam" id="PF21986">
    <property type="entry name" value="AH_C"/>
    <property type="match status" value="1"/>
</dbReference>
<accession>A0A941EQ03</accession>
<dbReference type="GO" id="GO:0004039">
    <property type="term" value="F:allophanate hydrolase activity"/>
    <property type="evidence" value="ECO:0007669"/>
    <property type="project" value="UniProtKB-EC"/>
</dbReference>
<name>A0A941EQ03_9ACTN</name>
<dbReference type="EMBL" id="JAGSOG010000058">
    <property type="protein sequence ID" value="MBR7834408.1"/>
    <property type="molecule type" value="Genomic_DNA"/>
</dbReference>
<dbReference type="Pfam" id="PF01425">
    <property type="entry name" value="Amidase"/>
    <property type="match status" value="1"/>
</dbReference>
<evidence type="ECO:0000256" key="1">
    <source>
        <dbReference type="SAM" id="MobiDB-lite"/>
    </source>
</evidence>
<sequence length="500" mass="52215">MGKGAVGKDTVGKDAVSTVNKDTDMPEPGPEWIHRFPADESARIVARELAGLLDAGATAAGPLTGTSFAVKDNIDIAGIPTTAAFRARAERPAQATATAVRRLIHAGAVPAGKSNLDQFATGLVGTRSPYGACHAVGHPDYASGGSSSGSAVAVASGQVDFALGTDTAGSGRVPAAFNGLVGMKPSRGLVSTTGVVPACRSLDCVSIFTRSVGAARQVFQVLAAYDPADPYSRPWPAHRPHIAATPRVIAIPAGPLDLDDEHRKAWDAALRRAHEVAQYVVEIDVEPFIAAGRLLYQGPWVAERWNAIAPMLGEPGLDHGDLDPTVRRVLTGADAIGAAAAFAGFDELARLRRASEHTWDVADALLLPVTPGHPTLAEVAADPVGVNTRLGTYTNFVNLLDLCAIAVPAGERPDGLPFGVQFIGPAFADDRLLDLAAVWTGEAEPEDAPPRPGWTRLAVVGAHLSGLPLNHQLRELGARLISRTRTAAGYRLHHLPATNP</sequence>
<dbReference type="Gene3D" id="3.90.1300.10">
    <property type="entry name" value="Amidase signature (AS) domain"/>
    <property type="match status" value="1"/>
</dbReference>
<evidence type="ECO:0000259" key="2">
    <source>
        <dbReference type="Pfam" id="PF01425"/>
    </source>
</evidence>
<dbReference type="NCBIfam" id="TIGR02713">
    <property type="entry name" value="allophanate_hyd"/>
    <property type="match status" value="1"/>
</dbReference>
<gene>
    <name evidence="4" type="primary">atzF</name>
    <name evidence="4" type="ORF">KDL01_14125</name>
</gene>
<dbReference type="Gene3D" id="1.20.58.1700">
    <property type="match status" value="1"/>
</dbReference>
<feature type="region of interest" description="Disordered" evidence="1">
    <location>
        <begin position="1"/>
        <end position="30"/>
    </location>
</feature>
<keyword evidence="4" id="KW-0378">Hydrolase</keyword>
<organism evidence="4 5">
    <name type="scientific">Actinospica durhamensis</name>
    <dbReference type="NCBI Taxonomy" id="1508375"/>
    <lineage>
        <taxon>Bacteria</taxon>
        <taxon>Bacillati</taxon>
        <taxon>Actinomycetota</taxon>
        <taxon>Actinomycetes</taxon>
        <taxon>Catenulisporales</taxon>
        <taxon>Actinospicaceae</taxon>
        <taxon>Actinospica</taxon>
    </lineage>
</organism>
<feature type="domain" description="Allophanate hydrolase C-terminal" evidence="3">
    <location>
        <begin position="456"/>
        <end position="498"/>
    </location>
</feature>
<dbReference type="Proteomes" id="UP000675781">
    <property type="component" value="Unassembled WGS sequence"/>
</dbReference>
<dbReference type="RefSeq" id="WP_212528929.1">
    <property type="nucleotide sequence ID" value="NZ_JAGSOG010000058.1"/>
</dbReference>
<evidence type="ECO:0000259" key="3">
    <source>
        <dbReference type="Pfam" id="PF21986"/>
    </source>
</evidence>
<dbReference type="AlphaFoldDB" id="A0A941EQ03"/>
<dbReference type="InterPro" id="IPR036928">
    <property type="entry name" value="AS_sf"/>
</dbReference>
<dbReference type="InterPro" id="IPR000120">
    <property type="entry name" value="Amidase"/>
</dbReference>
<feature type="domain" description="Amidase" evidence="2">
    <location>
        <begin position="45"/>
        <end position="433"/>
    </location>
</feature>
<evidence type="ECO:0000313" key="4">
    <source>
        <dbReference type="EMBL" id="MBR7834408.1"/>
    </source>
</evidence>
<dbReference type="PANTHER" id="PTHR11895">
    <property type="entry name" value="TRANSAMIDASE"/>
    <property type="match status" value="1"/>
</dbReference>
<dbReference type="PANTHER" id="PTHR11895:SF169">
    <property type="entry name" value="GLUTAMYL-TRNA(GLN) AMIDOTRANSFERASE"/>
    <property type="match status" value="1"/>
</dbReference>
<evidence type="ECO:0000313" key="5">
    <source>
        <dbReference type="Proteomes" id="UP000675781"/>
    </source>
</evidence>
<dbReference type="NCBIfam" id="NF006043">
    <property type="entry name" value="PRK08186.1"/>
    <property type="match status" value="1"/>
</dbReference>
<dbReference type="Gene3D" id="3.10.490.10">
    <property type="entry name" value="Gamma-glutamyl cyclotransferase-like"/>
    <property type="match status" value="1"/>
</dbReference>
<dbReference type="SUPFAM" id="SSF75304">
    <property type="entry name" value="Amidase signature (AS) enzymes"/>
    <property type="match status" value="1"/>
</dbReference>
<protein>
    <submittedName>
        <fullName evidence="4">Allophanate hydrolase</fullName>
        <ecNumber evidence="4">3.5.1.54</ecNumber>
    </submittedName>
</protein>